<dbReference type="Proteomes" id="UP000479000">
    <property type="component" value="Unassembled WGS sequence"/>
</dbReference>
<dbReference type="EMBL" id="CADCXU010033471">
    <property type="protein sequence ID" value="CAB0018907.1"/>
    <property type="molecule type" value="Genomic_DNA"/>
</dbReference>
<keyword evidence="2" id="KW-1185">Reference proteome</keyword>
<sequence>MTLYSTESPRRSLHIAAVDESSLVKLTVVKTFLKKTFLEIDAKCSRKSMIFHAVPTGGE</sequence>
<name>A0A6H5HN84_9HEMI</name>
<organism evidence="1 2">
    <name type="scientific">Nesidiocoris tenuis</name>
    <dbReference type="NCBI Taxonomy" id="355587"/>
    <lineage>
        <taxon>Eukaryota</taxon>
        <taxon>Metazoa</taxon>
        <taxon>Ecdysozoa</taxon>
        <taxon>Arthropoda</taxon>
        <taxon>Hexapoda</taxon>
        <taxon>Insecta</taxon>
        <taxon>Pterygota</taxon>
        <taxon>Neoptera</taxon>
        <taxon>Paraneoptera</taxon>
        <taxon>Hemiptera</taxon>
        <taxon>Heteroptera</taxon>
        <taxon>Panheteroptera</taxon>
        <taxon>Cimicomorpha</taxon>
        <taxon>Miridae</taxon>
        <taxon>Dicyphina</taxon>
        <taxon>Nesidiocoris</taxon>
    </lineage>
</organism>
<evidence type="ECO:0000313" key="2">
    <source>
        <dbReference type="Proteomes" id="UP000479000"/>
    </source>
</evidence>
<reference evidence="1 2" key="1">
    <citation type="submission" date="2020-02" db="EMBL/GenBank/DDBJ databases">
        <authorList>
            <person name="Ferguson B K."/>
        </authorList>
    </citation>
    <scope>NUCLEOTIDE SEQUENCE [LARGE SCALE GENOMIC DNA]</scope>
</reference>
<dbReference type="AlphaFoldDB" id="A0A6H5HN84"/>
<evidence type="ECO:0000313" key="1">
    <source>
        <dbReference type="EMBL" id="CAB0018907.1"/>
    </source>
</evidence>
<protein>
    <submittedName>
        <fullName evidence="1">Uncharacterized protein</fullName>
    </submittedName>
</protein>
<feature type="non-terminal residue" evidence="1">
    <location>
        <position position="59"/>
    </location>
</feature>
<gene>
    <name evidence="1" type="ORF">NTEN_LOCUS22620</name>
</gene>
<accession>A0A6H5HN84</accession>
<proteinExistence type="predicted"/>